<dbReference type="AlphaFoldDB" id="A0A286UAZ8"/>
<proteinExistence type="predicted"/>
<dbReference type="InParanoid" id="A0A286UAZ8"/>
<evidence type="ECO:0000313" key="2">
    <source>
        <dbReference type="EMBL" id="PAV16762.1"/>
    </source>
</evidence>
<name>A0A286UAZ8_9AGAM</name>
<feature type="compositionally biased region" description="Low complexity" evidence="1">
    <location>
        <begin position="37"/>
        <end position="48"/>
    </location>
</feature>
<evidence type="ECO:0000256" key="1">
    <source>
        <dbReference type="SAM" id="MobiDB-lite"/>
    </source>
</evidence>
<keyword evidence="3" id="KW-1185">Reference proteome</keyword>
<dbReference type="EMBL" id="NBII01000008">
    <property type="protein sequence ID" value="PAV16762.1"/>
    <property type="molecule type" value="Genomic_DNA"/>
</dbReference>
<feature type="compositionally biased region" description="Polar residues" evidence="1">
    <location>
        <begin position="27"/>
        <end position="36"/>
    </location>
</feature>
<comment type="caution">
    <text evidence="2">The sequence shown here is derived from an EMBL/GenBank/DDBJ whole genome shotgun (WGS) entry which is preliminary data.</text>
</comment>
<dbReference type="Proteomes" id="UP000217199">
    <property type="component" value="Unassembled WGS sequence"/>
</dbReference>
<sequence>MSRPRSRANSIGSYPPRIPTPTSTSSDQTICANRKNSTCSSSSTGGSSPVKTQTWKGDSLDGRKSRLGLYVYDHSFPTERTRTISVSSVWAPKPLALVSLAWGEAKKIREILKQHPDASRGRKQILIGLQIALERTDKSLRKLSGSGDEDLTMDEVRNILTASRISTPLQGKCLFCLNEALASLEEPDFFIDKARQELLSLSMMRT</sequence>
<gene>
    <name evidence="2" type="ORF">PNOK_0838200</name>
</gene>
<feature type="region of interest" description="Disordered" evidence="1">
    <location>
        <begin position="1"/>
        <end position="59"/>
    </location>
</feature>
<reference evidence="2 3" key="1">
    <citation type="journal article" date="2017" name="Mol. Ecol.">
        <title>Comparative and population genomic landscape of Phellinus noxius: A hypervariable fungus causing root rot in trees.</title>
        <authorList>
            <person name="Chung C.L."/>
            <person name="Lee T.J."/>
            <person name="Akiba M."/>
            <person name="Lee H.H."/>
            <person name="Kuo T.H."/>
            <person name="Liu D."/>
            <person name="Ke H.M."/>
            <person name="Yokoi T."/>
            <person name="Roa M.B."/>
            <person name="Lu M.J."/>
            <person name="Chang Y.Y."/>
            <person name="Ann P.J."/>
            <person name="Tsai J.N."/>
            <person name="Chen C.Y."/>
            <person name="Tzean S.S."/>
            <person name="Ota Y."/>
            <person name="Hattori T."/>
            <person name="Sahashi N."/>
            <person name="Liou R.F."/>
            <person name="Kikuchi T."/>
            <person name="Tsai I.J."/>
        </authorList>
    </citation>
    <scope>NUCLEOTIDE SEQUENCE [LARGE SCALE GENOMIC DNA]</scope>
    <source>
        <strain evidence="2 3">FFPRI411160</strain>
    </source>
</reference>
<organism evidence="2 3">
    <name type="scientific">Pyrrhoderma noxium</name>
    <dbReference type="NCBI Taxonomy" id="2282107"/>
    <lineage>
        <taxon>Eukaryota</taxon>
        <taxon>Fungi</taxon>
        <taxon>Dikarya</taxon>
        <taxon>Basidiomycota</taxon>
        <taxon>Agaricomycotina</taxon>
        <taxon>Agaricomycetes</taxon>
        <taxon>Hymenochaetales</taxon>
        <taxon>Hymenochaetaceae</taxon>
        <taxon>Pyrrhoderma</taxon>
    </lineage>
</organism>
<protein>
    <submittedName>
        <fullName evidence="2">Uncharacterized protein</fullName>
    </submittedName>
</protein>
<accession>A0A286UAZ8</accession>
<evidence type="ECO:0000313" key="3">
    <source>
        <dbReference type="Proteomes" id="UP000217199"/>
    </source>
</evidence>